<evidence type="ECO:0000313" key="1">
    <source>
        <dbReference type="EMBL" id="VVA92413.1"/>
    </source>
</evidence>
<gene>
    <name evidence="1" type="ORF">ANE_LOCUS2858</name>
</gene>
<name>A0A565ATQ0_9BRAS</name>
<keyword evidence="2" id="KW-1185">Reference proteome</keyword>
<proteinExistence type="predicted"/>
<organism evidence="1 2">
    <name type="scientific">Arabis nemorensis</name>
    <dbReference type="NCBI Taxonomy" id="586526"/>
    <lineage>
        <taxon>Eukaryota</taxon>
        <taxon>Viridiplantae</taxon>
        <taxon>Streptophyta</taxon>
        <taxon>Embryophyta</taxon>
        <taxon>Tracheophyta</taxon>
        <taxon>Spermatophyta</taxon>
        <taxon>Magnoliopsida</taxon>
        <taxon>eudicotyledons</taxon>
        <taxon>Gunneridae</taxon>
        <taxon>Pentapetalae</taxon>
        <taxon>rosids</taxon>
        <taxon>malvids</taxon>
        <taxon>Brassicales</taxon>
        <taxon>Brassicaceae</taxon>
        <taxon>Arabideae</taxon>
        <taxon>Arabis</taxon>
    </lineage>
</organism>
<dbReference type="EMBL" id="CABITT030000001">
    <property type="protein sequence ID" value="VVA92413.1"/>
    <property type="molecule type" value="Genomic_DNA"/>
</dbReference>
<protein>
    <submittedName>
        <fullName evidence="1">Uncharacterized protein</fullName>
    </submittedName>
</protein>
<dbReference type="Proteomes" id="UP000489600">
    <property type="component" value="Unassembled WGS sequence"/>
</dbReference>
<sequence length="76" mass="8802">MQGDIASGMGWIIRDVKGTFLDCGIEIFHGRVLLKKQNLQFYSRQYNVLGPWAMFDSNLRSLNDNEIPRLNSRKVE</sequence>
<accession>A0A565ATQ0</accession>
<evidence type="ECO:0000313" key="2">
    <source>
        <dbReference type="Proteomes" id="UP000489600"/>
    </source>
</evidence>
<comment type="caution">
    <text evidence="1">The sequence shown here is derived from an EMBL/GenBank/DDBJ whole genome shotgun (WGS) entry which is preliminary data.</text>
</comment>
<reference evidence="1" key="1">
    <citation type="submission" date="2019-07" db="EMBL/GenBank/DDBJ databases">
        <authorList>
            <person name="Dittberner H."/>
        </authorList>
    </citation>
    <scope>NUCLEOTIDE SEQUENCE [LARGE SCALE GENOMIC DNA]</scope>
</reference>
<dbReference type="AlphaFoldDB" id="A0A565ATQ0"/>